<evidence type="ECO:0000256" key="5">
    <source>
        <dbReference type="SAM" id="MobiDB-lite"/>
    </source>
</evidence>
<dbReference type="Proteomes" id="UP000594263">
    <property type="component" value="Unplaced"/>
</dbReference>
<dbReference type="InterPro" id="IPR035979">
    <property type="entry name" value="RBD_domain_sf"/>
</dbReference>
<dbReference type="Gramene" id="Kaladp0040s0124.1.v1.1">
    <property type="protein sequence ID" value="Kaladp0040s0124.1.v1.1"/>
    <property type="gene ID" value="Kaladp0040s0124.v1.1"/>
</dbReference>
<dbReference type="EnsemblPlants" id="Kaladp0040s0124.1.v1.1">
    <property type="protein sequence ID" value="Kaladp0040s0124.1.v1.1"/>
    <property type="gene ID" value="Kaladp0040s0124.v1.1"/>
</dbReference>
<feature type="region of interest" description="Disordered" evidence="5">
    <location>
        <begin position="1"/>
        <end position="21"/>
    </location>
</feature>
<keyword evidence="3" id="KW-0469">Meiosis</keyword>
<accession>A0A7N0TM79</accession>
<evidence type="ECO:0000313" key="7">
    <source>
        <dbReference type="EnsemblPlants" id="Kaladp0040s0124.3.v1.1"/>
    </source>
</evidence>
<feature type="domain" description="RRM" evidence="6">
    <location>
        <begin position="214"/>
        <end position="287"/>
    </location>
</feature>
<reference evidence="7" key="1">
    <citation type="submission" date="2021-01" db="UniProtKB">
        <authorList>
            <consortium name="EnsemblPlants"/>
        </authorList>
    </citation>
    <scope>IDENTIFICATION</scope>
</reference>
<dbReference type="CDD" id="cd12524">
    <property type="entry name" value="RRM1_MEI2_like"/>
    <property type="match status" value="1"/>
</dbReference>
<dbReference type="InterPro" id="IPR012677">
    <property type="entry name" value="Nucleotide-bd_a/b_plait_sf"/>
</dbReference>
<dbReference type="PANTHER" id="PTHR23189">
    <property type="entry name" value="RNA RECOGNITION MOTIF-CONTAINING"/>
    <property type="match status" value="1"/>
</dbReference>
<feature type="compositionally biased region" description="Basic and acidic residues" evidence="5">
    <location>
        <begin position="9"/>
        <end position="21"/>
    </location>
</feature>
<dbReference type="GO" id="GO:0003723">
    <property type="term" value="F:RNA binding"/>
    <property type="evidence" value="ECO:0007669"/>
    <property type="project" value="UniProtKB-UniRule"/>
</dbReference>
<keyword evidence="1" id="KW-0677">Repeat</keyword>
<dbReference type="OMA" id="HTHITIV"/>
<evidence type="ECO:0000256" key="3">
    <source>
        <dbReference type="ARBA" id="ARBA00023254"/>
    </source>
</evidence>
<proteinExistence type="predicted"/>
<dbReference type="CDD" id="cd12531">
    <property type="entry name" value="RRM3_MEI2_like"/>
    <property type="match status" value="1"/>
</dbReference>
<keyword evidence="8" id="KW-1185">Reference proteome</keyword>
<keyword evidence="2 4" id="KW-0694">RNA-binding</keyword>
<dbReference type="InterPro" id="IPR000504">
    <property type="entry name" value="RRM_dom"/>
</dbReference>
<name>A0A7N0TM79_KALFE</name>
<dbReference type="Pfam" id="PF04059">
    <property type="entry name" value="RRM_2"/>
    <property type="match status" value="1"/>
</dbReference>
<organism evidence="7 8">
    <name type="scientific">Kalanchoe fedtschenkoi</name>
    <name type="common">Lavender scallops</name>
    <name type="synonym">South American air plant</name>
    <dbReference type="NCBI Taxonomy" id="63787"/>
    <lineage>
        <taxon>Eukaryota</taxon>
        <taxon>Viridiplantae</taxon>
        <taxon>Streptophyta</taxon>
        <taxon>Embryophyta</taxon>
        <taxon>Tracheophyta</taxon>
        <taxon>Spermatophyta</taxon>
        <taxon>Magnoliopsida</taxon>
        <taxon>eudicotyledons</taxon>
        <taxon>Gunneridae</taxon>
        <taxon>Pentapetalae</taxon>
        <taxon>Saxifragales</taxon>
        <taxon>Crassulaceae</taxon>
        <taxon>Kalanchoe</taxon>
    </lineage>
</organism>
<evidence type="ECO:0000313" key="8">
    <source>
        <dbReference type="Proteomes" id="UP000594263"/>
    </source>
</evidence>
<evidence type="ECO:0000256" key="2">
    <source>
        <dbReference type="ARBA" id="ARBA00022884"/>
    </source>
</evidence>
<dbReference type="PROSITE" id="PS50102">
    <property type="entry name" value="RRM"/>
    <property type="match status" value="2"/>
</dbReference>
<dbReference type="Gramene" id="Kaladp0040s0124.3.v1.1">
    <property type="protein sequence ID" value="Kaladp0040s0124.3.v1.1"/>
    <property type="gene ID" value="Kaladp0040s0124.v1.1"/>
</dbReference>
<dbReference type="EnsemblPlants" id="Kaladp0040s0124.3.v1.1">
    <property type="protein sequence ID" value="Kaladp0040s0124.3.v1.1"/>
    <property type="gene ID" value="Kaladp0040s0124.v1.1"/>
</dbReference>
<sequence length="908" mass="100056">MSTKLQSLKHMDLSDPFTARDQKVDANLERHTKEAGRAAPHPVSLLSQVDQKRGRFNAQIPSSYAMEGDINNMSARHYENSLFSSSLSDLFSRKMRLSSNNAIFGHSIDATAPHSEVEEPLESLEEIEAQTIGNLLPDDDDLLAGVTDGLDMNAQPGSGDDIEDIDLFSNVGGMDLGDDISSAEHKRAEYFGKHIVGSNVPLAGEHLYGELPSRTLIVRNIDSNVEDSELQSLFELCGDIQTLCTTCKHRGFVMITYYDLRSACNAMKELQSKLLKYRKLDIHFFLPKDNHMENDISQGVVAVYNLESPVSNDELCRIFGIYGEIREIRETAQPNHGKFIEFYDVRAAEAALIALSRFDGAGKQIKVEFGRPGGARSYITQNFSTEIDRDHFMKLISPPINSTGRMGAVPRGTVDSLTNGNSMGVHTSNRARINPFMGSSFHHGVSNSVPKSLPSLVRVESFGVQQRPHGLSPSPAQIKFDYQGGPGLHPHSLPDNHDIFPFNNPGSIAASVPGSGGRILNRQLSGLTSSTNQMKMNLMGNGNQVHPGNHYSRNNSPNPHHSGMMWPNPSSPSFANGFLPQPRLHGLRRAPTHLPNPVLPVGSAPAVNPSLWEMQQAFSVESVENSAFHPGSLGNLSMSNSSLPSMEFVPHNVFPHGGGSFHDSSIPSKGMGLHSHHHRYVMFPCRSQMGTVVNSFDSPNEIIRGRRNDSVSNQTDNKKQFELDIERILRGEDSRTTLMIKNIPNKYTSKMLLAAIDDRHKGSYDFIYLPIDFKNKCNVGYAFINMTEPSLIVPFYQAFNGKKWEKFNSEKVASLAYARIQGKAALVAHFQNSSLMNEDKRCRPILFHTDGPNAGDQVPFPMGVNIRPRMGKTRTSITNEDRGSPPSLANGEGFCGSDTSSGSARDLD</sequence>
<dbReference type="InterPro" id="IPR034453">
    <property type="entry name" value="MEI2-like_RRM1"/>
</dbReference>
<dbReference type="Pfam" id="PF00076">
    <property type="entry name" value="RRM_1"/>
    <property type="match status" value="2"/>
</dbReference>
<feature type="region of interest" description="Disordered" evidence="5">
    <location>
        <begin position="874"/>
        <end position="908"/>
    </location>
</feature>
<dbReference type="InterPro" id="IPR034454">
    <property type="entry name" value="MEI2-like_RRM3"/>
</dbReference>
<dbReference type="AlphaFoldDB" id="A0A7N0TM79"/>
<evidence type="ECO:0000256" key="4">
    <source>
        <dbReference type="PROSITE-ProRule" id="PRU00176"/>
    </source>
</evidence>
<dbReference type="SMART" id="SM00360">
    <property type="entry name" value="RRM"/>
    <property type="match status" value="3"/>
</dbReference>
<dbReference type="GO" id="GO:0051321">
    <property type="term" value="P:meiotic cell cycle"/>
    <property type="evidence" value="ECO:0007669"/>
    <property type="project" value="UniProtKB-KW"/>
</dbReference>
<dbReference type="EnsemblPlants" id="Kaladp0040s0124.2.v1.1">
    <property type="protein sequence ID" value="Kaladp0040s0124.2.v1.1"/>
    <property type="gene ID" value="Kaladp0040s0124.v1.1"/>
</dbReference>
<dbReference type="SUPFAM" id="SSF54928">
    <property type="entry name" value="RNA-binding domain, RBD"/>
    <property type="match status" value="2"/>
</dbReference>
<evidence type="ECO:0000259" key="6">
    <source>
        <dbReference type="PROSITE" id="PS50102"/>
    </source>
</evidence>
<protein>
    <recommendedName>
        <fullName evidence="6">RRM domain-containing protein</fullName>
    </recommendedName>
</protein>
<dbReference type="Gramene" id="Kaladp0040s0124.2.v1.1">
    <property type="protein sequence ID" value="Kaladp0040s0124.2.v1.1"/>
    <property type="gene ID" value="Kaladp0040s0124.v1.1"/>
</dbReference>
<evidence type="ECO:0000256" key="1">
    <source>
        <dbReference type="ARBA" id="ARBA00022737"/>
    </source>
</evidence>
<dbReference type="FunFam" id="3.30.70.330:FF:000101">
    <property type="entry name" value="Protein MEI2-like 1"/>
    <property type="match status" value="1"/>
</dbReference>
<feature type="domain" description="RRM" evidence="6">
    <location>
        <begin position="299"/>
        <end position="372"/>
    </location>
</feature>
<dbReference type="Gene3D" id="3.30.70.330">
    <property type="match status" value="2"/>
</dbReference>
<feature type="compositionally biased region" description="Polar residues" evidence="5">
    <location>
        <begin position="897"/>
        <end position="908"/>
    </location>
</feature>
<dbReference type="InterPro" id="IPR007201">
    <property type="entry name" value="Mei2-like_Rrm_C"/>
</dbReference>